<sequence>MAGSAVTTTTTTTTTNLELETPAQSSQSFAVIDQWQVQYARFINYSSSTLRRTHPSLTPIAKSRLRRGTWMSTVAGCLKLIYEQSSTGWDDAVLVLSFGSREEHYISKMHFSWPQVSCLSGFPARGSRAVLIEKFALRFFTICETDKFMNLVKEILENGRPKLLRCPEFYSELSSQAEVIPSDVPTCRTKVDWQCTASVQNQPELPSSVLNAAQDSESYERMRDYEAADTVSEFPPSFTELLKNCLPAVSEAEKPTESGADLKTQFMRYLEGTSFKELLATVENVVSEMGDDIGL</sequence>
<comment type="caution">
    <text evidence="2">The sequence shown here is derived from an EMBL/GenBank/DDBJ whole genome shotgun (WGS) entry which is preliminary data.</text>
</comment>
<dbReference type="EMBL" id="JACGWM010000005">
    <property type="protein sequence ID" value="KAL0372359.1"/>
    <property type="molecule type" value="Genomic_DNA"/>
</dbReference>
<reference evidence="2" key="2">
    <citation type="journal article" date="2024" name="Plant">
        <title>Genomic evolution and insights into agronomic trait innovations of Sesamum species.</title>
        <authorList>
            <person name="Miao H."/>
            <person name="Wang L."/>
            <person name="Qu L."/>
            <person name="Liu H."/>
            <person name="Sun Y."/>
            <person name="Le M."/>
            <person name="Wang Q."/>
            <person name="Wei S."/>
            <person name="Zheng Y."/>
            <person name="Lin W."/>
            <person name="Duan Y."/>
            <person name="Cao H."/>
            <person name="Xiong S."/>
            <person name="Wang X."/>
            <person name="Wei L."/>
            <person name="Li C."/>
            <person name="Ma Q."/>
            <person name="Ju M."/>
            <person name="Zhao R."/>
            <person name="Li G."/>
            <person name="Mu C."/>
            <person name="Tian Q."/>
            <person name="Mei H."/>
            <person name="Zhang T."/>
            <person name="Gao T."/>
            <person name="Zhang H."/>
        </authorList>
    </citation>
    <scope>NUCLEOTIDE SEQUENCE</scope>
    <source>
        <strain evidence="2">KEN8</strain>
    </source>
</reference>
<evidence type="ECO:0000313" key="2">
    <source>
        <dbReference type="EMBL" id="KAL0372359.1"/>
    </source>
</evidence>
<dbReference type="AlphaFoldDB" id="A0AAW2QX91"/>
<name>A0AAW2QX91_9LAMI</name>
<organism evidence="2">
    <name type="scientific">Sesamum calycinum</name>
    <dbReference type="NCBI Taxonomy" id="2727403"/>
    <lineage>
        <taxon>Eukaryota</taxon>
        <taxon>Viridiplantae</taxon>
        <taxon>Streptophyta</taxon>
        <taxon>Embryophyta</taxon>
        <taxon>Tracheophyta</taxon>
        <taxon>Spermatophyta</taxon>
        <taxon>Magnoliopsida</taxon>
        <taxon>eudicotyledons</taxon>
        <taxon>Gunneridae</taxon>
        <taxon>Pentapetalae</taxon>
        <taxon>asterids</taxon>
        <taxon>lamiids</taxon>
        <taxon>Lamiales</taxon>
        <taxon>Pedaliaceae</taxon>
        <taxon>Sesamum</taxon>
    </lineage>
</organism>
<feature type="domain" description="Poor homologous synapsis 1 PH" evidence="1">
    <location>
        <begin position="33"/>
        <end position="160"/>
    </location>
</feature>
<evidence type="ECO:0000259" key="1">
    <source>
        <dbReference type="Pfam" id="PF25349"/>
    </source>
</evidence>
<dbReference type="Pfam" id="PF25349">
    <property type="entry name" value="PH_PHS1"/>
    <property type="match status" value="1"/>
</dbReference>
<dbReference type="InterPro" id="IPR057619">
    <property type="entry name" value="PH_PHS1"/>
</dbReference>
<reference evidence="2" key="1">
    <citation type="submission" date="2020-06" db="EMBL/GenBank/DDBJ databases">
        <authorList>
            <person name="Li T."/>
            <person name="Hu X."/>
            <person name="Zhang T."/>
            <person name="Song X."/>
            <person name="Zhang H."/>
            <person name="Dai N."/>
            <person name="Sheng W."/>
            <person name="Hou X."/>
            <person name="Wei L."/>
        </authorList>
    </citation>
    <scope>NUCLEOTIDE SEQUENCE</scope>
    <source>
        <strain evidence="2">KEN8</strain>
        <tissue evidence="2">Leaf</tissue>
    </source>
</reference>
<protein>
    <submittedName>
        <fullName evidence="2">Protein POOR HOMOLOGOUS SYNAPSIS 1</fullName>
    </submittedName>
</protein>
<proteinExistence type="predicted"/>
<gene>
    <name evidence="2" type="ORF">Scaly_0917500</name>
</gene>
<accession>A0AAW2QX91</accession>